<protein>
    <submittedName>
        <fullName evidence="1">Uncharacterized protein</fullName>
    </submittedName>
</protein>
<accession>A0ACB9EGQ0</accession>
<proteinExistence type="predicted"/>
<sequence length="151" mass="16590">MNPDVKDEVHNEVRNHSNTCDGNDLNPSCYVSDPMKGVVDGGESEGFRFLMERTDKDKEPFLQGVFDNDFTFGSFSGFTDAGRTTVHEPINAVNAVDFNDVDSNCEPVVKEVVASGVMFGSFSRFVTNDVANVNDVADAHEGMNQVMIQQI</sequence>
<dbReference type="EMBL" id="CM042048">
    <property type="protein sequence ID" value="KAI3757835.1"/>
    <property type="molecule type" value="Genomic_DNA"/>
</dbReference>
<reference evidence="1 2" key="2">
    <citation type="journal article" date="2022" name="Mol. Ecol. Resour.">
        <title>The genomes of chicory, endive, great burdock and yacon provide insights into Asteraceae paleo-polyploidization history and plant inulin production.</title>
        <authorList>
            <person name="Fan W."/>
            <person name="Wang S."/>
            <person name="Wang H."/>
            <person name="Wang A."/>
            <person name="Jiang F."/>
            <person name="Liu H."/>
            <person name="Zhao H."/>
            <person name="Xu D."/>
            <person name="Zhang Y."/>
        </authorList>
    </citation>
    <scope>NUCLEOTIDE SEQUENCE [LARGE SCALE GENOMIC DNA]</scope>
    <source>
        <strain evidence="2">cv. Niubang</strain>
    </source>
</reference>
<gene>
    <name evidence="1" type="ORF">L6452_05378</name>
</gene>
<comment type="caution">
    <text evidence="1">The sequence shown here is derived from an EMBL/GenBank/DDBJ whole genome shotgun (WGS) entry which is preliminary data.</text>
</comment>
<keyword evidence="2" id="KW-1185">Reference proteome</keyword>
<reference evidence="2" key="1">
    <citation type="journal article" date="2022" name="Mol. Ecol. Resour.">
        <title>The genomes of chicory, endive, great burdock and yacon provide insights into Asteraceae palaeo-polyploidization history and plant inulin production.</title>
        <authorList>
            <person name="Fan W."/>
            <person name="Wang S."/>
            <person name="Wang H."/>
            <person name="Wang A."/>
            <person name="Jiang F."/>
            <person name="Liu H."/>
            <person name="Zhao H."/>
            <person name="Xu D."/>
            <person name="Zhang Y."/>
        </authorList>
    </citation>
    <scope>NUCLEOTIDE SEQUENCE [LARGE SCALE GENOMIC DNA]</scope>
    <source>
        <strain evidence="2">cv. Niubang</strain>
    </source>
</reference>
<name>A0ACB9EGQ0_ARCLA</name>
<evidence type="ECO:0000313" key="1">
    <source>
        <dbReference type="EMBL" id="KAI3757835.1"/>
    </source>
</evidence>
<evidence type="ECO:0000313" key="2">
    <source>
        <dbReference type="Proteomes" id="UP001055879"/>
    </source>
</evidence>
<dbReference type="Proteomes" id="UP001055879">
    <property type="component" value="Linkage Group LG02"/>
</dbReference>
<organism evidence="1 2">
    <name type="scientific">Arctium lappa</name>
    <name type="common">Greater burdock</name>
    <name type="synonym">Lappa major</name>
    <dbReference type="NCBI Taxonomy" id="4217"/>
    <lineage>
        <taxon>Eukaryota</taxon>
        <taxon>Viridiplantae</taxon>
        <taxon>Streptophyta</taxon>
        <taxon>Embryophyta</taxon>
        <taxon>Tracheophyta</taxon>
        <taxon>Spermatophyta</taxon>
        <taxon>Magnoliopsida</taxon>
        <taxon>eudicotyledons</taxon>
        <taxon>Gunneridae</taxon>
        <taxon>Pentapetalae</taxon>
        <taxon>asterids</taxon>
        <taxon>campanulids</taxon>
        <taxon>Asterales</taxon>
        <taxon>Asteraceae</taxon>
        <taxon>Carduoideae</taxon>
        <taxon>Cardueae</taxon>
        <taxon>Arctiinae</taxon>
        <taxon>Arctium</taxon>
    </lineage>
</organism>